<evidence type="ECO:0000313" key="1">
    <source>
        <dbReference type="EMBL" id="CAA9236595.1"/>
    </source>
</evidence>
<name>A0A6J4I036_9PSEU</name>
<accession>A0A6J4I036</accession>
<protein>
    <submittedName>
        <fullName evidence="1">Uncharacterized protein</fullName>
    </submittedName>
</protein>
<sequence>MSKKGWAVGVVAFLAIVGSCNQESEPTTTVSSAAAP</sequence>
<feature type="non-terminal residue" evidence="1">
    <location>
        <position position="36"/>
    </location>
</feature>
<proteinExistence type="predicted"/>
<reference evidence="1" key="1">
    <citation type="submission" date="2020-02" db="EMBL/GenBank/DDBJ databases">
        <authorList>
            <person name="Meier V. D."/>
        </authorList>
    </citation>
    <scope>NUCLEOTIDE SEQUENCE</scope>
    <source>
        <strain evidence="1">AVDCRST_MAG54</strain>
    </source>
</reference>
<dbReference type="AlphaFoldDB" id="A0A6J4I036"/>
<dbReference type="EMBL" id="CADCTH010000173">
    <property type="protein sequence ID" value="CAA9236595.1"/>
    <property type="molecule type" value="Genomic_DNA"/>
</dbReference>
<dbReference type="PROSITE" id="PS51257">
    <property type="entry name" value="PROKAR_LIPOPROTEIN"/>
    <property type="match status" value="1"/>
</dbReference>
<organism evidence="1">
    <name type="scientific">uncultured Actinomycetospora sp</name>
    <dbReference type="NCBI Taxonomy" id="1135996"/>
    <lineage>
        <taxon>Bacteria</taxon>
        <taxon>Bacillati</taxon>
        <taxon>Actinomycetota</taxon>
        <taxon>Actinomycetes</taxon>
        <taxon>Pseudonocardiales</taxon>
        <taxon>Pseudonocardiaceae</taxon>
        <taxon>Actinomycetospora</taxon>
        <taxon>environmental samples</taxon>
    </lineage>
</organism>
<gene>
    <name evidence="1" type="ORF">AVDCRST_MAG54-1294</name>
</gene>